<dbReference type="CDD" id="cd18186">
    <property type="entry name" value="BTB_POZ_ZBTB_KLHL-like"/>
    <property type="match status" value="1"/>
</dbReference>
<dbReference type="SMART" id="SM00225">
    <property type="entry name" value="BTB"/>
    <property type="match status" value="1"/>
</dbReference>
<dbReference type="PROSITE" id="PS50097">
    <property type="entry name" value="BTB"/>
    <property type="match status" value="1"/>
</dbReference>
<feature type="domain" description="BTB" evidence="1">
    <location>
        <begin position="44"/>
        <end position="118"/>
    </location>
</feature>
<evidence type="ECO:0000259" key="1">
    <source>
        <dbReference type="PROSITE" id="PS50097"/>
    </source>
</evidence>
<reference evidence="3" key="1">
    <citation type="journal article" date="2011" name="Nat. Commun.">
        <title>Effector diversification within compartments of the Leptosphaeria maculans genome affected by Repeat-Induced Point mutations.</title>
        <authorList>
            <person name="Rouxel T."/>
            <person name="Grandaubert J."/>
            <person name="Hane J.K."/>
            <person name="Hoede C."/>
            <person name="van de Wouw A.P."/>
            <person name="Couloux A."/>
            <person name="Dominguez V."/>
            <person name="Anthouard V."/>
            <person name="Bally P."/>
            <person name="Bourras S."/>
            <person name="Cozijnsen A.J."/>
            <person name="Ciuffetti L.M."/>
            <person name="Degrave A."/>
            <person name="Dilmaghani A."/>
            <person name="Duret L."/>
            <person name="Fudal I."/>
            <person name="Goodwin S.B."/>
            <person name="Gout L."/>
            <person name="Glaser N."/>
            <person name="Linglin J."/>
            <person name="Kema G.H.J."/>
            <person name="Lapalu N."/>
            <person name="Lawrence C.B."/>
            <person name="May K."/>
            <person name="Meyer M."/>
            <person name="Ollivier B."/>
            <person name="Poulain J."/>
            <person name="Schoch C.L."/>
            <person name="Simon A."/>
            <person name="Spatafora J.W."/>
            <person name="Stachowiak A."/>
            <person name="Turgeon B.G."/>
            <person name="Tyler B.M."/>
            <person name="Vincent D."/>
            <person name="Weissenbach J."/>
            <person name="Amselem J."/>
            <person name="Quesneville H."/>
            <person name="Oliver R.P."/>
            <person name="Wincker P."/>
            <person name="Balesdent M.-H."/>
            <person name="Howlett B.J."/>
        </authorList>
    </citation>
    <scope>NUCLEOTIDE SEQUENCE [LARGE SCALE GENOMIC DNA]</scope>
    <source>
        <strain evidence="3">JN3 / isolate v23.1.3 / race Av1-4-5-6-7-8</strain>
    </source>
</reference>
<dbReference type="InterPro" id="IPR011333">
    <property type="entry name" value="SKP1/BTB/POZ_sf"/>
</dbReference>
<dbReference type="VEuPathDB" id="FungiDB:LEMA_P098330.1"/>
<dbReference type="OrthoDB" id="1022638at2759"/>
<evidence type="ECO:0000313" key="3">
    <source>
        <dbReference type="Proteomes" id="UP000002668"/>
    </source>
</evidence>
<evidence type="ECO:0000313" key="2">
    <source>
        <dbReference type="EMBL" id="CBX98424.1"/>
    </source>
</evidence>
<gene>
    <name evidence="2" type="ORF">LEMA_P098330.1</name>
</gene>
<dbReference type="PANTHER" id="PTHR47843">
    <property type="entry name" value="BTB DOMAIN-CONTAINING PROTEIN-RELATED"/>
    <property type="match status" value="1"/>
</dbReference>
<dbReference type="HOGENOM" id="CLU_068279_5_0_1"/>
<dbReference type="STRING" id="985895.E5A479"/>
<dbReference type="EMBL" id="FP929133">
    <property type="protein sequence ID" value="CBX98424.1"/>
    <property type="molecule type" value="Genomic_DNA"/>
</dbReference>
<dbReference type="AlphaFoldDB" id="E5A479"/>
<proteinExistence type="predicted"/>
<dbReference type="SUPFAM" id="SSF54695">
    <property type="entry name" value="POZ domain"/>
    <property type="match status" value="1"/>
</dbReference>
<dbReference type="Gene3D" id="3.30.710.10">
    <property type="entry name" value="Potassium Channel Kv1.1, Chain A"/>
    <property type="match status" value="1"/>
</dbReference>
<dbReference type="Proteomes" id="UP000002668">
    <property type="component" value="Genome"/>
</dbReference>
<protein>
    <recommendedName>
        <fullName evidence="1">BTB domain-containing protein</fullName>
    </recommendedName>
</protein>
<dbReference type="eggNOG" id="ENOG502SR1F">
    <property type="taxonomic scope" value="Eukaryota"/>
</dbReference>
<accession>E5A479</accession>
<dbReference type="GeneID" id="13286439"/>
<dbReference type="OMA" id="RICAFTK"/>
<dbReference type="PANTHER" id="PTHR47843:SF2">
    <property type="entry name" value="BTB DOMAIN-CONTAINING PROTEIN"/>
    <property type="match status" value="1"/>
</dbReference>
<keyword evidence="3" id="KW-1185">Reference proteome</keyword>
<dbReference type="InterPro" id="IPR000210">
    <property type="entry name" value="BTB/POZ_dom"/>
</dbReference>
<name>E5A479_LEPMJ</name>
<dbReference type="InParanoid" id="E5A479"/>
<organism evidence="3">
    <name type="scientific">Leptosphaeria maculans (strain JN3 / isolate v23.1.3 / race Av1-4-5-6-7-8)</name>
    <name type="common">Blackleg fungus</name>
    <name type="synonym">Phoma lingam</name>
    <dbReference type="NCBI Taxonomy" id="985895"/>
    <lineage>
        <taxon>Eukaryota</taxon>
        <taxon>Fungi</taxon>
        <taxon>Dikarya</taxon>
        <taxon>Ascomycota</taxon>
        <taxon>Pezizomycotina</taxon>
        <taxon>Dothideomycetes</taxon>
        <taxon>Pleosporomycetidae</taxon>
        <taxon>Pleosporales</taxon>
        <taxon>Pleosporineae</taxon>
        <taxon>Leptosphaeriaceae</taxon>
        <taxon>Plenodomus</taxon>
        <taxon>Plenodomus lingam/Leptosphaeria maculans species complex</taxon>
    </lineage>
</organism>
<dbReference type="RefSeq" id="XP_003841903.1">
    <property type="nucleotide sequence ID" value="XM_003841855.1"/>
</dbReference>
<dbReference type="Pfam" id="PF00651">
    <property type="entry name" value="BTB"/>
    <property type="match status" value="1"/>
</dbReference>
<sequence length="258" mass="28746">MLPQKSRQGPPPSVQALEAIAVTKTSPAADDMSRICAFTKDVHSDYKGVVEIRVGKDEEEVFKVHQDLLTARSIFFKTALSGNWKEALERHVVLPEDDPSTFKKYIHLLYTGKLAIIPNLTPSIETIGEEFDALAHLYVLAEKLLDTETKKTVLKAMLAASRVPRLDGTIFSPGFTTIEIIYEGTSAGSPMRKVLVDLYVYRAHRDSVTSFGNDKVYPLEFYQELTRAFVLTRAETAANGPLRDASSYMEEEDVDAAQ</sequence>